<protein>
    <submittedName>
        <fullName evidence="2">Uncharacterized protein</fullName>
    </submittedName>
</protein>
<accession>A0A7J8B262</accession>
<feature type="compositionally biased region" description="Basic residues" evidence="1">
    <location>
        <begin position="160"/>
        <end position="169"/>
    </location>
</feature>
<dbReference type="Proteomes" id="UP000558488">
    <property type="component" value="Unassembled WGS sequence"/>
</dbReference>
<gene>
    <name evidence="2" type="ORF">mPipKuh1_007665</name>
</gene>
<dbReference type="AlphaFoldDB" id="A0A7J8B262"/>
<name>A0A7J8B262_PIPKU</name>
<evidence type="ECO:0000313" key="3">
    <source>
        <dbReference type="Proteomes" id="UP000558488"/>
    </source>
</evidence>
<comment type="caution">
    <text evidence="2">The sequence shown here is derived from an EMBL/GenBank/DDBJ whole genome shotgun (WGS) entry which is preliminary data.</text>
</comment>
<feature type="compositionally biased region" description="Basic and acidic residues" evidence="1">
    <location>
        <begin position="113"/>
        <end position="139"/>
    </location>
</feature>
<evidence type="ECO:0000313" key="2">
    <source>
        <dbReference type="EMBL" id="KAF6392450.1"/>
    </source>
</evidence>
<evidence type="ECO:0000256" key="1">
    <source>
        <dbReference type="SAM" id="MobiDB-lite"/>
    </source>
</evidence>
<organism evidence="2 3">
    <name type="scientific">Pipistrellus kuhlii</name>
    <name type="common">Kuhl's pipistrelle</name>
    <dbReference type="NCBI Taxonomy" id="59472"/>
    <lineage>
        <taxon>Eukaryota</taxon>
        <taxon>Metazoa</taxon>
        <taxon>Chordata</taxon>
        <taxon>Craniata</taxon>
        <taxon>Vertebrata</taxon>
        <taxon>Euteleostomi</taxon>
        <taxon>Mammalia</taxon>
        <taxon>Eutheria</taxon>
        <taxon>Laurasiatheria</taxon>
        <taxon>Chiroptera</taxon>
        <taxon>Yangochiroptera</taxon>
        <taxon>Vespertilionidae</taxon>
        <taxon>Pipistrellus</taxon>
    </lineage>
</organism>
<keyword evidence="3" id="KW-1185">Reference proteome</keyword>
<feature type="compositionally biased region" description="Basic and acidic residues" evidence="1">
    <location>
        <begin position="16"/>
        <end position="30"/>
    </location>
</feature>
<reference evidence="2 3" key="1">
    <citation type="journal article" date="2020" name="Nature">
        <title>Six reference-quality genomes reveal evolution of bat adaptations.</title>
        <authorList>
            <person name="Jebb D."/>
            <person name="Huang Z."/>
            <person name="Pippel M."/>
            <person name="Hughes G.M."/>
            <person name="Lavrichenko K."/>
            <person name="Devanna P."/>
            <person name="Winkler S."/>
            <person name="Jermiin L.S."/>
            <person name="Skirmuntt E.C."/>
            <person name="Katzourakis A."/>
            <person name="Burkitt-Gray L."/>
            <person name="Ray D.A."/>
            <person name="Sullivan K.A.M."/>
            <person name="Roscito J.G."/>
            <person name="Kirilenko B.M."/>
            <person name="Davalos L.M."/>
            <person name="Corthals A.P."/>
            <person name="Power M.L."/>
            <person name="Jones G."/>
            <person name="Ransome R.D."/>
            <person name="Dechmann D.K.N."/>
            <person name="Locatelli A.G."/>
            <person name="Puechmaille S.J."/>
            <person name="Fedrigo O."/>
            <person name="Jarvis E.D."/>
            <person name="Hiller M."/>
            <person name="Vernes S.C."/>
            <person name="Myers E.W."/>
            <person name="Teeling E.C."/>
        </authorList>
    </citation>
    <scope>NUCLEOTIDE SEQUENCE [LARGE SCALE GENOMIC DNA]</scope>
    <source>
        <strain evidence="2">MPipKuh1</strain>
        <tissue evidence="2">Flight muscle</tissue>
    </source>
</reference>
<proteinExistence type="predicted"/>
<feature type="region of interest" description="Disordered" evidence="1">
    <location>
        <begin position="1"/>
        <end position="169"/>
    </location>
</feature>
<sequence>MAPKTCGSPVKGLGPQKKETPQPEKKETCKTKAQNTVPVESEEKIPFLVPIGETPAKGKVEVQKQATGEKSPVKSPGSNPPRGKKRKACPALEMPKAPEPRTPGKGPGKKPRVKEEVEKQRNSPLGEKDPKQMPKKPEAKFFTTANKSAKKASRTPPKLGQKRKVPQST</sequence>
<dbReference type="EMBL" id="JACAGB010000001">
    <property type="protein sequence ID" value="KAF6392450.1"/>
    <property type="molecule type" value="Genomic_DNA"/>
</dbReference>